<dbReference type="Pfam" id="PF07690">
    <property type="entry name" value="MFS_1"/>
    <property type="match status" value="1"/>
</dbReference>
<dbReference type="PROSITE" id="PS50850">
    <property type="entry name" value="MFS"/>
    <property type="match status" value="1"/>
</dbReference>
<dbReference type="PANTHER" id="PTHR42718:SF9">
    <property type="entry name" value="MAJOR FACILITATOR SUPERFAMILY MULTIDRUG TRANSPORTER MFSC"/>
    <property type="match status" value="1"/>
</dbReference>
<feature type="domain" description="Major facilitator superfamily (MFS) profile" evidence="7">
    <location>
        <begin position="20"/>
        <end position="462"/>
    </location>
</feature>
<dbReference type="InterPro" id="IPR011701">
    <property type="entry name" value="MFS"/>
</dbReference>
<gene>
    <name evidence="8" type="ORF">GTS_53670</name>
</gene>
<proteinExistence type="predicted"/>
<evidence type="ECO:0000256" key="4">
    <source>
        <dbReference type="ARBA" id="ARBA00022989"/>
    </source>
</evidence>
<feature type="transmembrane region" description="Helical" evidence="6">
    <location>
        <begin position="316"/>
        <end position="335"/>
    </location>
</feature>
<evidence type="ECO:0000256" key="1">
    <source>
        <dbReference type="ARBA" id="ARBA00004651"/>
    </source>
</evidence>
<dbReference type="InterPro" id="IPR020846">
    <property type="entry name" value="MFS_dom"/>
</dbReference>
<feature type="transmembrane region" description="Helical" evidence="6">
    <location>
        <begin position="347"/>
        <end position="380"/>
    </location>
</feature>
<feature type="transmembrane region" description="Helical" evidence="6">
    <location>
        <begin position="439"/>
        <end position="459"/>
    </location>
</feature>
<dbReference type="Proteomes" id="UP000298860">
    <property type="component" value="Unassembled WGS sequence"/>
</dbReference>
<protein>
    <submittedName>
        <fullName evidence="8">MFS transporter</fullName>
    </submittedName>
</protein>
<evidence type="ECO:0000256" key="2">
    <source>
        <dbReference type="ARBA" id="ARBA00022448"/>
    </source>
</evidence>
<evidence type="ECO:0000313" key="9">
    <source>
        <dbReference type="Proteomes" id="UP000298860"/>
    </source>
</evidence>
<dbReference type="Gene3D" id="1.20.1250.20">
    <property type="entry name" value="MFS general substrate transporter like domains"/>
    <property type="match status" value="1"/>
</dbReference>
<dbReference type="EMBL" id="BJFL01000053">
    <property type="protein sequence ID" value="GDY33734.1"/>
    <property type="molecule type" value="Genomic_DNA"/>
</dbReference>
<dbReference type="PANTHER" id="PTHR42718">
    <property type="entry name" value="MAJOR FACILITATOR SUPERFAMILY MULTIDRUG TRANSPORTER MFSC"/>
    <property type="match status" value="1"/>
</dbReference>
<keyword evidence="4 6" id="KW-1133">Transmembrane helix</keyword>
<feature type="transmembrane region" description="Helical" evidence="6">
    <location>
        <begin position="243"/>
        <end position="262"/>
    </location>
</feature>
<feature type="transmembrane region" description="Helical" evidence="6">
    <location>
        <begin position="85"/>
        <end position="104"/>
    </location>
</feature>
<evidence type="ECO:0000256" key="3">
    <source>
        <dbReference type="ARBA" id="ARBA00022692"/>
    </source>
</evidence>
<dbReference type="GO" id="GO:0005886">
    <property type="term" value="C:plasma membrane"/>
    <property type="evidence" value="ECO:0007669"/>
    <property type="project" value="UniProtKB-SubCell"/>
</dbReference>
<keyword evidence="5 6" id="KW-0472">Membrane</keyword>
<evidence type="ECO:0000256" key="6">
    <source>
        <dbReference type="SAM" id="Phobius"/>
    </source>
</evidence>
<feature type="transmembrane region" description="Helical" evidence="6">
    <location>
        <begin position="20"/>
        <end position="43"/>
    </location>
</feature>
<dbReference type="Gene3D" id="1.20.1720.10">
    <property type="entry name" value="Multidrug resistance protein D"/>
    <property type="match status" value="1"/>
</dbReference>
<keyword evidence="2" id="KW-0813">Transport</keyword>
<accession>A0A4D4JDM8</accession>
<organism evidence="8 9">
    <name type="scientific">Gandjariella thermophila</name>
    <dbReference type="NCBI Taxonomy" id="1931992"/>
    <lineage>
        <taxon>Bacteria</taxon>
        <taxon>Bacillati</taxon>
        <taxon>Actinomycetota</taxon>
        <taxon>Actinomycetes</taxon>
        <taxon>Pseudonocardiales</taxon>
        <taxon>Pseudonocardiaceae</taxon>
        <taxon>Gandjariella</taxon>
    </lineage>
</organism>
<keyword evidence="9" id="KW-1185">Reference proteome</keyword>
<dbReference type="AlphaFoldDB" id="A0A4D4JDM8"/>
<feature type="transmembrane region" description="Helical" evidence="6">
    <location>
        <begin position="55"/>
        <end position="73"/>
    </location>
</feature>
<evidence type="ECO:0000313" key="8">
    <source>
        <dbReference type="EMBL" id="GDY33734.1"/>
    </source>
</evidence>
<feature type="transmembrane region" description="Helical" evidence="6">
    <location>
        <begin position="176"/>
        <end position="196"/>
    </location>
</feature>
<comment type="caution">
    <text evidence="8">The sequence shown here is derived from an EMBL/GenBank/DDBJ whole genome shotgun (WGS) entry which is preliminary data.</text>
</comment>
<evidence type="ECO:0000256" key="5">
    <source>
        <dbReference type="ARBA" id="ARBA00023136"/>
    </source>
</evidence>
<evidence type="ECO:0000259" key="7">
    <source>
        <dbReference type="PROSITE" id="PS50850"/>
    </source>
</evidence>
<keyword evidence="3 6" id="KW-0812">Transmembrane</keyword>
<name>A0A4D4JDM8_9PSEU</name>
<feature type="transmembrane region" description="Helical" evidence="6">
    <location>
        <begin position="143"/>
        <end position="164"/>
    </location>
</feature>
<comment type="subcellular location">
    <subcellularLocation>
        <location evidence="1">Cell membrane</location>
        <topology evidence="1">Multi-pass membrane protein</topology>
    </subcellularLocation>
</comment>
<feature type="transmembrane region" description="Helical" evidence="6">
    <location>
        <begin position="208"/>
        <end position="231"/>
    </location>
</feature>
<sequence length="481" mass="48561">MTASTRIGPDATGAGLPARLVLPIALGTLLQALNSSMMAVALGQIRDEFHAGADASWLISALYLATAVGAPTMGRLADLVGPRRVFLGGLAVTAVAAVAAVFAPTMGWLIAMRVLLGIGTSAPYPAGLAMIRAEADRLGLPGAAGGLGVLAIAGQVTVAFGPALGGALVQLAGWRAIFLVNVPFLVAAAAFAVRFLPAMPGTVGVRNVLVRLDVAGMVLFAGAMGALMLALLSVPGHPSWSGLAPPLAAAVLLAGLLVVRELRCAAPFLDVRLLARNGALTATYLRTALTYVAFYAVFYGLPAWLERGRGLAPAEVGLVVLPIACLGAITAATAARLSRWRGARPLLVTGSAAFLAGGLAMTGTGAGTPVAVLALLAALLGLPNGFNNIGNQTALYAAAPAERMGAASGLYRTSQYIGANVAAGLIEITFAGPPSDAGLHRMAAAVVGIAAVLLVTGLASRRLRVAGTRPVRAPRHRAVDR</sequence>
<reference evidence="9" key="1">
    <citation type="submission" date="2019-04" db="EMBL/GenBank/DDBJ databases">
        <title>Draft genome sequence of Pseudonocardiaceae bacterium SL3-2-4.</title>
        <authorList>
            <person name="Ningsih F."/>
            <person name="Yokota A."/>
            <person name="Sakai Y."/>
            <person name="Nanatani K."/>
            <person name="Yabe S."/>
            <person name="Oetari A."/>
            <person name="Sjamsuridzal W."/>
        </authorList>
    </citation>
    <scope>NUCLEOTIDE SEQUENCE [LARGE SCALE GENOMIC DNA]</scope>
    <source>
        <strain evidence="9">SL3-2-4</strain>
    </source>
</reference>
<dbReference type="SUPFAM" id="SSF103473">
    <property type="entry name" value="MFS general substrate transporter"/>
    <property type="match status" value="1"/>
</dbReference>
<dbReference type="InterPro" id="IPR036259">
    <property type="entry name" value="MFS_trans_sf"/>
</dbReference>
<feature type="transmembrane region" description="Helical" evidence="6">
    <location>
        <begin position="110"/>
        <end position="131"/>
    </location>
</feature>
<dbReference type="RefSeq" id="WP_225978787.1">
    <property type="nucleotide sequence ID" value="NZ_BJFL01000053.1"/>
</dbReference>
<dbReference type="GO" id="GO:0022857">
    <property type="term" value="F:transmembrane transporter activity"/>
    <property type="evidence" value="ECO:0007669"/>
    <property type="project" value="InterPro"/>
</dbReference>
<feature type="transmembrane region" description="Helical" evidence="6">
    <location>
        <begin position="283"/>
        <end position="304"/>
    </location>
</feature>